<evidence type="ECO:0000313" key="3">
    <source>
        <dbReference type="Proteomes" id="UP001165121"/>
    </source>
</evidence>
<dbReference type="Gene3D" id="3.40.395.10">
    <property type="entry name" value="Adenoviral Proteinase, Chain A"/>
    <property type="match status" value="1"/>
</dbReference>
<gene>
    <name evidence="2" type="ORF">Pfra01_001004700</name>
</gene>
<dbReference type="OrthoDB" id="49219at2759"/>
<keyword evidence="3" id="KW-1185">Reference proteome</keyword>
<evidence type="ECO:0000256" key="1">
    <source>
        <dbReference type="SAM" id="MobiDB-lite"/>
    </source>
</evidence>
<proteinExistence type="predicted"/>
<dbReference type="EMBL" id="BSXT01000954">
    <property type="protein sequence ID" value="GMF36649.1"/>
    <property type="molecule type" value="Genomic_DNA"/>
</dbReference>
<protein>
    <submittedName>
        <fullName evidence="2">Unnamed protein product</fullName>
    </submittedName>
</protein>
<accession>A0A9W7CQQ7</accession>
<comment type="caution">
    <text evidence="2">The sequence shown here is derived from an EMBL/GenBank/DDBJ whole genome shotgun (WGS) entry which is preliminary data.</text>
</comment>
<sequence>MADVQHKLAAHIPRYPNKSNGKGSGQGMQSIRQRKLALDNMSGLPEKTQVDVPGLPENTQEYRSEAFRVVIVDGGAREWLNDAVISYFIREFIDVHSSTYNFDDQLFGSIFMAYKTNKCNLAKTHEAVRGITATFPYAKYTTIMIPECMDTHWSFVIMQNPVLAIDGLTPAILHVDSLQYHDTGRIERALCGYFRKEALQYFIREVNKAIVRTKGKLILPLSFANISKRSSPFQKQHTSGWVT</sequence>
<dbReference type="AlphaFoldDB" id="A0A9W7CQQ7"/>
<evidence type="ECO:0000313" key="2">
    <source>
        <dbReference type="EMBL" id="GMF36649.1"/>
    </source>
</evidence>
<dbReference type="Proteomes" id="UP001165121">
    <property type="component" value="Unassembled WGS sequence"/>
</dbReference>
<feature type="region of interest" description="Disordered" evidence="1">
    <location>
        <begin position="12"/>
        <end position="31"/>
    </location>
</feature>
<name>A0A9W7CQQ7_9STRA</name>
<feature type="compositionally biased region" description="Polar residues" evidence="1">
    <location>
        <begin position="17"/>
        <end position="31"/>
    </location>
</feature>
<reference evidence="2" key="1">
    <citation type="submission" date="2023-04" db="EMBL/GenBank/DDBJ databases">
        <title>Phytophthora fragariaefolia NBRC 109709.</title>
        <authorList>
            <person name="Ichikawa N."/>
            <person name="Sato H."/>
            <person name="Tonouchi N."/>
        </authorList>
    </citation>
    <scope>NUCLEOTIDE SEQUENCE</scope>
    <source>
        <strain evidence="2">NBRC 109709</strain>
    </source>
</reference>
<organism evidence="2 3">
    <name type="scientific">Phytophthora fragariaefolia</name>
    <dbReference type="NCBI Taxonomy" id="1490495"/>
    <lineage>
        <taxon>Eukaryota</taxon>
        <taxon>Sar</taxon>
        <taxon>Stramenopiles</taxon>
        <taxon>Oomycota</taxon>
        <taxon>Peronosporomycetes</taxon>
        <taxon>Peronosporales</taxon>
        <taxon>Peronosporaceae</taxon>
        <taxon>Phytophthora</taxon>
    </lineage>
</organism>
<dbReference type="SUPFAM" id="SSF54001">
    <property type="entry name" value="Cysteine proteinases"/>
    <property type="match status" value="1"/>
</dbReference>
<dbReference type="InterPro" id="IPR038765">
    <property type="entry name" value="Papain-like_cys_pep_sf"/>
</dbReference>